<feature type="chain" id="PRO_5031087917" description="SGNH hydrolase-type esterase domain-containing protein" evidence="1">
    <location>
        <begin position="24"/>
        <end position="235"/>
    </location>
</feature>
<sequence>MKTNIWLFSLLAVSMAGGSFAVAEEETTFEVNVVNLGVPSQNSTGGRGDFRREVLSSGADWVLLYYGLNDTLNERQFVDLPKFIFNLNRIVDLAREDGITPVLCTIHDSNEEALLQRHELEVYGDERPNEKIDRYNQAIREFASEKGVRLADFAKVSQESDGKIEWLHRDGVHLTAEGNQLLANTFYEVIQPDLENGQIVMCLGDSVTFGSTVSGKGTAEGETYPAFLKQLAERK</sequence>
<dbReference type="InterPro" id="IPR036514">
    <property type="entry name" value="SGNH_hydro_sf"/>
</dbReference>
<comment type="caution">
    <text evidence="3">The sequence shown here is derived from an EMBL/GenBank/DDBJ whole genome shotgun (WGS) entry which is preliminary data.</text>
</comment>
<evidence type="ECO:0000259" key="2">
    <source>
        <dbReference type="Pfam" id="PF13472"/>
    </source>
</evidence>
<feature type="signal peptide" evidence="1">
    <location>
        <begin position="1"/>
        <end position="23"/>
    </location>
</feature>
<dbReference type="Proteomes" id="UP000525652">
    <property type="component" value="Unassembled WGS sequence"/>
</dbReference>
<dbReference type="PANTHER" id="PTHR30383:SF5">
    <property type="entry name" value="SGNH HYDROLASE-TYPE ESTERASE DOMAIN-CONTAINING PROTEIN"/>
    <property type="match status" value="1"/>
</dbReference>
<evidence type="ECO:0000313" key="4">
    <source>
        <dbReference type="Proteomes" id="UP000525652"/>
    </source>
</evidence>
<accession>A0A7X1E5A5</accession>
<keyword evidence="1" id="KW-0732">Signal</keyword>
<reference evidence="3 4" key="1">
    <citation type="submission" date="2020-07" db="EMBL/GenBank/DDBJ databases">
        <authorList>
            <person name="Feng X."/>
        </authorList>
    </citation>
    <scope>NUCLEOTIDE SEQUENCE [LARGE SCALE GENOMIC DNA]</scope>
    <source>
        <strain evidence="3 4">JCM14086</strain>
    </source>
</reference>
<keyword evidence="4" id="KW-1185">Reference proteome</keyword>
<dbReference type="GO" id="GO:0004622">
    <property type="term" value="F:phosphatidylcholine lysophospholipase activity"/>
    <property type="evidence" value="ECO:0007669"/>
    <property type="project" value="TreeGrafter"/>
</dbReference>
<feature type="domain" description="SGNH hydrolase-type esterase" evidence="2">
    <location>
        <begin position="31"/>
        <end position="181"/>
    </location>
</feature>
<proteinExistence type="predicted"/>
<dbReference type="RefSeq" id="WP_185693592.1">
    <property type="nucleotide sequence ID" value="NZ_JACHVA010000106.1"/>
</dbReference>
<dbReference type="InterPro" id="IPR051532">
    <property type="entry name" value="Ester_Hydrolysis_Enzymes"/>
</dbReference>
<dbReference type="PANTHER" id="PTHR30383">
    <property type="entry name" value="THIOESTERASE 1/PROTEASE 1/LYSOPHOSPHOLIPASE L1"/>
    <property type="match status" value="1"/>
</dbReference>
<dbReference type="SUPFAM" id="SSF52266">
    <property type="entry name" value="SGNH hydrolase"/>
    <property type="match status" value="1"/>
</dbReference>
<evidence type="ECO:0000313" key="3">
    <source>
        <dbReference type="EMBL" id="MBC2602929.1"/>
    </source>
</evidence>
<gene>
    <name evidence="3" type="ORF">H5P30_14190</name>
</gene>
<dbReference type="Pfam" id="PF13472">
    <property type="entry name" value="Lipase_GDSL_2"/>
    <property type="match status" value="1"/>
</dbReference>
<name>A0A7X1E5A5_9BACT</name>
<dbReference type="AlphaFoldDB" id="A0A7X1E5A5"/>
<dbReference type="Gene3D" id="3.40.50.1110">
    <property type="entry name" value="SGNH hydrolase"/>
    <property type="match status" value="1"/>
</dbReference>
<dbReference type="EMBL" id="JACHVA010000106">
    <property type="protein sequence ID" value="MBC2602929.1"/>
    <property type="molecule type" value="Genomic_DNA"/>
</dbReference>
<organism evidence="3 4">
    <name type="scientific">Puniceicoccus vermicola</name>
    <dbReference type="NCBI Taxonomy" id="388746"/>
    <lineage>
        <taxon>Bacteria</taxon>
        <taxon>Pseudomonadati</taxon>
        <taxon>Verrucomicrobiota</taxon>
        <taxon>Opitutia</taxon>
        <taxon>Puniceicoccales</taxon>
        <taxon>Puniceicoccaceae</taxon>
        <taxon>Puniceicoccus</taxon>
    </lineage>
</organism>
<evidence type="ECO:0000256" key="1">
    <source>
        <dbReference type="SAM" id="SignalP"/>
    </source>
</evidence>
<protein>
    <recommendedName>
        <fullName evidence="2">SGNH hydrolase-type esterase domain-containing protein</fullName>
    </recommendedName>
</protein>
<dbReference type="InterPro" id="IPR013830">
    <property type="entry name" value="SGNH_hydro"/>
</dbReference>